<evidence type="ECO:0000256" key="1">
    <source>
        <dbReference type="ARBA" id="ARBA00022676"/>
    </source>
</evidence>
<comment type="caution">
    <text evidence="3">The sequence shown here is derived from an EMBL/GenBank/DDBJ whole genome shotgun (WGS) entry which is preliminary data.</text>
</comment>
<organism evidence="3 4">
    <name type="scientific">Candidatus Roizmanbacteria bacterium RIFCSPHIGHO2_02_FULL_37_24</name>
    <dbReference type="NCBI Taxonomy" id="1802037"/>
    <lineage>
        <taxon>Bacteria</taxon>
        <taxon>Candidatus Roizmaniibacteriota</taxon>
    </lineage>
</organism>
<dbReference type="AlphaFoldDB" id="A0A1F7GVS9"/>
<accession>A0A1F7GVS9</accession>
<protein>
    <recommendedName>
        <fullName evidence="5">Glycosyl transferase</fullName>
    </recommendedName>
</protein>
<dbReference type="GO" id="GO:0016758">
    <property type="term" value="F:hexosyltransferase activity"/>
    <property type="evidence" value="ECO:0007669"/>
    <property type="project" value="TreeGrafter"/>
</dbReference>
<evidence type="ECO:0008006" key="5">
    <source>
        <dbReference type="Google" id="ProtNLM"/>
    </source>
</evidence>
<dbReference type="CDD" id="cd06533">
    <property type="entry name" value="Glyco_transf_WecG_TagA"/>
    <property type="match status" value="1"/>
</dbReference>
<dbReference type="Pfam" id="PF03808">
    <property type="entry name" value="Glyco_tran_WecG"/>
    <property type="match status" value="1"/>
</dbReference>
<keyword evidence="2" id="KW-0808">Transferase</keyword>
<reference evidence="3 4" key="1">
    <citation type="journal article" date="2016" name="Nat. Commun.">
        <title>Thousands of microbial genomes shed light on interconnected biogeochemical processes in an aquifer system.</title>
        <authorList>
            <person name="Anantharaman K."/>
            <person name="Brown C.T."/>
            <person name="Hug L.A."/>
            <person name="Sharon I."/>
            <person name="Castelle C.J."/>
            <person name="Probst A.J."/>
            <person name="Thomas B.C."/>
            <person name="Singh A."/>
            <person name="Wilkins M.J."/>
            <person name="Karaoz U."/>
            <person name="Brodie E.L."/>
            <person name="Williams K.H."/>
            <person name="Hubbard S.S."/>
            <person name="Banfield J.F."/>
        </authorList>
    </citation>
    <scope>NUCLEOTIDE SEQUENCE [LARGE SCALE GENOMIC DNA]</scope>
</reference>
<sequence>MSNKLLEIELPNYSKRYILEESLKYIKKPKGFFHIISLNPEIFVITHERSDFKKVVKWGRIRIVDGKGVVITARMLGYTLGEHIAGVELMQAYLKLANVERLRVMLIGGKAKIAEKVVDCQKPFYPEADLFGIEGIKDIKDPKKTEEERIFSIITDRKPHFIFVAFGSPEQELWLYKHRKKFEASICMGVGGAFDFLSGNVPRAPKMMRIFGLEWLFRLIIQPWRWRRQLRLFKFVFLILQQRFQRT</sequence>
<dbReference type="PANTHER" id="PTHR34136">
    <property type="match status" value="1"/>
</dbReference>
<dbReference type="Proteomes" id="UP000177159">
    <property type="component" value="Unassembled WGS sequence"/>
</dbReference>
<dbReference type="InterPro" id="IPR004629">
    <property type="entry name" value="WecG_TagA_CpsF"/>
</dbReference>
<evidence type="ECO:0000313" key="3">
    <source>
        <dbReference type="EMBL" id="OGK23119.1"/>
    </source>
</evidence>
<proteinExistence type="predicted"/>
<evidence type="ECO:0000313" key="4">
    <source>
        <dbReference type="Proteomes" id="UP000177159"/>
    </source>
</evidence>
<dbReference type="EMBL" id="MFZM01000025">
    <property type="protein sequence ID" value="OGK23119.1"/>
    <property type="molecule type" value="Genomic_DNA"/>
</dbReference>
<keyword evidence="1" id="KW-0328">Glycosyltransferase</keyword>
<dbReference type="NCBIfam" id="TIGR00696">
    <property type="entry name" value="wecG_tagA_cpsF"/>
    <property type="match status" value="1"/>
</dbReference>
<evidence type="ECO:0000256" key="2">
    <source>
        <dbReference type="ARBA" id="ARBA00022679"/>
    </source>
</evidence>
<name>A0A1F7GVS9_9BACT</name>
<dbReference type="PANTHER" id="PTHR34136:SF1">
    <property type="entry name" value="UDP-N-ACETYL-D-MANNOSAMINURONIC ACID TRANSFERASE"/>
    <property type="match status" value="1"/>
</dbReference>
<gene>
    <name evidence="3" type="ORF">A3C24_01370</name>
</gene>